<gene>
    <name evidence="5" type="ORF">K461DRAFT_232180</name>
</gene>
<dbReference type="InterPro" id="IPR019826">
    <property type="entry name" value="Carboxylesterase_B_AS"/>
</dbReference>
<evidence type="ECO:0000256" key="1">
    <source>
        <dbReference type="ARBA" id="ARBA00005964"/>
    </source>
</evidence>
<evidence type="ECO:0000259" key="4">
    <source>
        <dbReference type="Pfam" id="PF00135"/>
    </source>
</evidence>
<dbReference type="Gene3D" id="3.40.50.1820">
    <property type="entry name" value="alpha/beta hydrolase"/>
    <property type="match status" value="1"/>
</dbReference>
<organism evidence="5 6">
    <name type="scientific">Myriangium duriaei CBS 260.36</name>
    <dbReference type="NCBI Taxonomy" id="1168546"/>
    <lineage>
        <taxon>Eukaryota</taxon>
        <taxon>Fungi</taxon>
        <taxon>Dikarya</taxon>
        <taxon>Ascomycota</taxon>
        <taxon>Pezizomycotina</taxon>
        <taxon>Dothideomycetes</taxon>
        <taxon>Dothideomycetidae</taxon>
        <taxon>Myriangiales</taxon>
        <taxon>Myriangiaceae</taxon>
        <taxon>Myriangium</taxon>
    </lineage>
</organism>
<name>A0A9P4MIA4_9PEZI</name>
<dbReference type="OrthoDB" id="408631at2759"/>
<sequence length="526" mass="58250">MKVAWVHLAPVFNLVASVLGSDLTTSPIVDLGYAKFQGKANPNWDAISYFGLRYASPPVGQWRFRAPQPIENGTFYKKSSVIDATTRGPTCIQGATGLTFTATTPVVQQGAEDCLLLDILVPIKPIGSNLPVLVQIHGGGYSVGNSQTISGNALIKHSQSIIYVSIQYRLNVFGFLSGAELKKNGDANAGLLDQRLALEWVQQHIRRFGGDPHRVTIVGGSAGGGSIMNQMIMYGGKSSPPFRAAISQFPWWTPFHNDTYLEKQYDDLLGTTKCKDLACLRTLSSRALHSAALFSQAAAYLNHDYGYGSSYWAPSVDGTYIQDLPSNEFKNGNFVKVPLLVDHEQNEGYLFTNQSETTLSQETADLKTLFPAAKQSFFSQLYNLYPSSKFSNIFWQREQIFGDFMINCPTYYMAIATSKLGIPTWKMNFDAGTTYHASIDPFLYGTKINSNSIAIGNVMKDWILSFAINLDPNVKSFTQTKKPYWPQYQGNSTTMIVQPTTFKVQKDSDASPQCTFWQQQSAALRN</sequence>
<feature type="chain" id="PRO_5040529665" description="Carboxylic ester hydrolase" evidence="3">
    <location>
        <begin position="21"/>
        <end position="526"/>
    </location>
</feature>
<evidence type="ECO:0000313" key="5">
    <source>
        <dbReference type="EMBL" id="KAF2148646.1"/>
    </source>
</evidence>
<comment type="similarity">
    <text evidence="1 3">Belongs to the type-B carboxylesterase/lipase family.</text>
</comment>
<dbReference type="EMBL" id="ML996092">
    <property type="protein sequence ID" value="KAF2148646.1"/>
    <property type="molecule type" value="Genomic_DNA"/>
</dbReference>
<comment type="caution">
    <text evidence="5">The sequence shown here is derived from an EMBL/GenBank/DDBJ whole genome shotgun (WGS) entry which is preliminary data.</text>
</comment>
<dbReference type="Pfam" id="PF00135">
    <property type="entry name" value="COesterase"/>
    <property type="match status" value="1"/>
</dbReference>
<protein>
    <recommendedName>
        <fullName evidence="3">Carboxylic ester hydrolase</fullName>
        <ecNumber evidence="3">3.1.1.-</ecNumber>
    </recommendedName>
</protein>
<feature type="signal peptide" evidence="3">
    <location>
        <begin position="1"/>
        <end position="20"/>
    </location>
</feature>
<reference evidence="5" key="1">
    <citation type="journal article" date="2020" name="Stud. Mycol.">
        <title>101 Dothideomycetes genomes: a test case for predicting lifestyles and emergence of pathogens.</title>
        <authorList>
            <person name="Haridas S."/>
            <person name="Albert R."/>
            <person name="Binder M."/>
            <person name="Bloem J."/>
            <person name="Labutti K."/>
            <person name="Salamov A."/>
            <person name="Andreopoulos B."/>
            <person name="Baker S."/>
            <person name="Barry K."/>
            <person name="Bills G."/>
            <person name="Bluhm B."/>
            <person name="Cannon C."/>
            <person name="Castanera R."/>
            <person name="Culley D."/>
            <person name="Daum C."/>
            <person name="Ezra D."/>
            <person name="Gonzalez J."/>
            <person name="Henrissat B."/>
            <person name="Kuo A."/>
            <person name="Liang C."/>
            <person name="Lipzen A."/>
            <person name="Lutzoni F."/>
            <person name="Magnuson J."/>
            <person name="Mondo S."/>
            <person name="Nolan M."/>
            <person name="Ohm R."/>
            <person name="Pangilinan J."/>
            <person name="Park H.-J."/>
            <person name="Ramirez L."/>
            <person name="Alfaro M."/>
            <person name="Sun H."/>
            <person name="Tritt A."/>
            <person name="Yoshinaga Y."/>
            <person name="Zwiers L.-H."/>
            <person name="Turgeon B."/>
            <person name="Goodwin S."/>
            <person name="Spatafora J."/>
            <person name="Crous P."/>
            <person name="Grigoriev I."/>
        </authorList>
    </citation>
    <scope>NUCLEOTIDE SEQUENCE</scope>
    <source>
        <strain evidence="5">CBS 260.36</strain>
    </source>
</reference>
<proteinExistence type="inferred from homology"/>
<dbReference type="AlphaFoldDB" id="A0A9P4MIA4"/>
<evidence type="ECO:0000313" key="6">
    <source>
        <dbReference type="Proteomes" id="UP000799439"/>
    </source>
</evidence>
<dbReference type="Proteomes" id="UP000799439">
    <property type="component" value="Unassembled WGS sequence"/>
</dbReference>
<evidence type="ECO:0000256" key="3">
    <source>
        <dbReference type="RuleBase" id="RU361235"/>
    </source>
</evidence>
<feature type="domain" description="Carboxylesterase type B" evidence="4">
    <location>
        <begin position="26"/>
        <end position="517"/>
    </location>
</feature>
<dbReference type="PANTHER" id="PTHR11559">
    <property type="entry name" value="CARBOXYLESTERASE"/>
    <property type="match status" value="1"/>
</dbReference>
<keyword evidence="6" id="KW-1185">Reference proteome</keyword>
<dbReference type="EC" id="3.1.1.-" evidence="3"/>
<dbReference type="InterPro" id="IPR029058">
    <property type="entry name" value="AB_hydrolase_fold"/>
</dbReference>
<dbReference type="InterPro" id="IPR002018">
    <property type="entry name" value="CarbesteraseB"/>
</dbReference>
<accession>A0A9P4MIA4</accession>
<dbReference type="GO" id="GO:0016787">
    <property type="term" value="F:hydrolase activity"/>
    <property type="evidence" value="ECO:0007669"/>
    <property type="project" value="UniProtKB-KW"/>
</dbReference>
<dbReference type="InterPro" id="IPR050309">
    <property type="entry name" value="Type-B_Carboxylest/Lipase"/>
</dbReference>
<keyword evidence="2 3" id="KW-0378">Hydrolase</keyword>
<dbReference type="SUPFAM" id="SSF53474">
    <property type="entry name" value="alpha/beta-Hydrolases"/>
    <property type="match status" value="1"/>
</dbReference>
<evidence type="ECO:0000256" key="2">
    <source>
        <dbReference type="ARBA" id="ARBA00022801"/>
    </source>
</evidence>
<keyword evidence="3" id="KW-0732">Signal</keyword>
<dbReference type="PROSITE" id="PS00122">
    <property type="entry name" value="CARBOXYLESTERASE_B_1"/>
    <property type="match status" value="1"/>
</dbReference>